<dbReference type="InterPro" id="IPR003599">
    <property type="entry name" value="Ig_sub"/>
</dbReference>
<dbReference type="Pfam" id="PF08205">
    <property type="entry name" value="C2-set_2"/>
    <property type="match status" value="1"/>
</dbReference>
<dbReference type="GO" id="GO:0016020">
    <property type="term" value="C:membrane"/>
    <property type="evidence" value="ECO:0007669"/>
    <property type="project" value="UniProtKB-SubCell"/>
</dbReference>
<keyword evidence="3 9" id="KW-0812">Transmembrane</keyword>
<dbReference type="Gene3D" id="2.60.40.10">
    <property type="entry name" value="Immunoglobulins"/>
    <property type="match status" value="2"/>
</dbReference>
<dbReference type="GO" id="GO:0150077">
    <property type="term" value="P:regulation of neuroinflammatory response"/>
    <property type="evidence" value="ECO:0007669"/>
    <property type="project" value="InterPro"/>
</dbReference>
<evidence type="ECO:0000259" key="11">
    <source>
        <dbReference type="PROSITE" id="PS50835"/>
    </source>
</evidence>
<dbReference type="Bgee" id="ENSACLG00000004300">
    <property type="expression patterns" value="Expressed in spleen and 3 other cell types or tissues"/>
</dbReference>
<dbReference type="OrthoDB" id="8915654at2759"/>
<sequence length="296" mass="33684">MRETMWIYVVILFLSETQSVESGTTERAPVNTTFPPITERRNELFSNGSDANLTCTDKMWNETFYVIWKIKLINKTRCEINFDSHGRNSDTCNDGKSLRNTSNSQPYLHIPKFSEDDVGIYTCEFAYRGGATNCEIHVNITVTPEIKAWIEYKNNTMVAVCRAENGNPAANISWNHARNSSVQQLPGINGLFTVESRLELPEGIDPENLSCTISHQNLNKIVFLEYQKVKVYSLWLYALIAGIIIAFLAGLLFFLVMKLRQHQQSDTSSSKSPPIEDVEEVEPYASYVQRVNSIYN</sequence>
<keyword evidence="13" id="KW-1185">Reference proteome</keyword>
<evidence type="ECO:0000256" key="10">
    <source>
        <dbReference type="SAM" id="SignalP"/>
    </source>
</evidence>
<evidence type="ECO:0000256" key="8">
    <source>
        <dbReference type="ARBA" id="ARBA00023180"/>
    </source>
</evidence>
<dbReference type="InterPro" id="IPR013162">
    <property type="entry name" value="CD80_C2-set"/>
</dbReference>
<evidence type="ECO:0000256" key="1">
    <source>
        <dbReference type="ARBA" id="ARBA00004167"/>
    </source>
</evidence>
<evidence type="ECO:0000256" key="3">
    <source>
        <dbReference type="ARBA" id="ARBA00022692"/>
    </source>
</evidence>
<dbReference type="GO" id="GO:0009986">
    <property type="term" value="C:cell surface"/>
    <property type="evidence" value="ECO:0007669"/>
    <property type="project" value="UniProtKB-ARBA"/>
</dbReference>
<evidence type="ECO:0000256" key="7">
    <source>
        <dbReference type="ARBA" id="ARBA00023170"/>
    </source>
</evidence>
<dbReference type="AlphaFoldDB" id="A0A3P8NNY1"/>
<dbReference type="Ensembl" id="ENSACLT00000006507.2">
    <property type="protein sequence ID" value="ENSACLP00000006363.1"/>
    <property type="gene ID" value="ENSACLG00000004300.2"/>
</dbReference>
<evidence type="ECO:0000256" key="6">
    <source>
        <dbReference type="ARBA" id="ARBA00023157"/>
    </source>
</evidence>
<evidence type="ECO:0000313" key="12">
    <source>
        <dbReference type="Ensembl" id="ENSACLP00000006363.1"/>
    </source>
</evidence>
<reference evidence="13" key="2">
    <citation type="submission" date="2023-03" db="EMBL/GenBank/DDBJ databases">
        <authorList>
            <consortium name="Wellcome Sanger Institute Data Sharing"/>
        </authorList>
    </citation>
    <scope>NUCLEOTIDE SEQUENCE [LARGE SCALE GENOMIC DNA]</scope>
</reference>
<keyword evidence="7" id="KW-0675">Receptor</keyword>
<dbReference type="InterPro" id="IPR013783">
    <property type="entry name" value="Ig-like_fold"/>
</dbReference>
<feature type="signal peptide" evidence="10">
    <location>
        <begin position="1"/>
        <end position="22"/>
    </location>
</feature>
<comment type="subcellular location">
    <subcellularLocation>
        <location evidence="1">Membrane</location>
        <topology evidence="1">Single-pass membrane protein</topology>
    </subcellularLocation>
</comment>
<dbReference type="PROSITE" id="PS50835">
    <property type="entry name" value="IG_LIKE"/>
    <property type="match status" value="2"/>
</dbReference>
<proteinExistence type="inferred from homology"/>
<feature type="domain" description="Ig-like" evidence="11">
    <location>
        <begin position="144"/>
        <end position="222"/>
    </location>
</feature>
<evidence type="ECO:0000256" key="9">
    <source>
        <dbReference type="SAM" id="Phobius"/>
    </source>
</evidence>
<evidence type="ECO:0000256" key="4">
    <source>
        <dbReference type="ARBA" id="ARBA00022989"/>
    </source>
</evidence>
<feature type="transmembrane region" description="Helical" evidence="9">
    <location>
        <begin position="234"/>
        <end position="256"/>
    </location>
</feature>
<dbReference type="STRING" id="8154.ENSACLP00000006363"/>
<accession>A0A3P8NNY1</accession>
<dbReference type="OMA" id="MKAGTNM"/>
<dbReference type="InterPro" id="IPR013106">
    <property type="entry name" value="Ig_V-set"/>
</dbReference>
<dbReference type="SUPFAM" id="SSF48726">
    <property type="entry name" value="Immunoglobulin"/>
    <property type="match status" value="2"/>
</dbReference>
<evidence type="ECO:0000256" key="5">
    <source>
        <dbReference type="ARBA" id="ARBA00023136"/>
    </source>
</evidence>
<evidence type="ECO:0000313" key="13">
    <source>
        <dbReference type="Proteomes" id="UP000265100"/>
    </source>
</evidence>
<keyword evidence="10" id="KW-0732">Signal</keyword>
<name>A0A3P8NNY1_ASTCA</name>
<gene>
    <name evidence="12" type="primary">EMB</name>
</gene>
<dbReference type="GeneTree" id="ENSGT00730000112894"/>
<dbReference type="Proteomes" id="UP000265100">
    <property type="component" value="Chromosome 16"/>
</dbReference>
<dbReference type="GO" id="GO:0038023">
    <property type="term" value="F:signaling receptor activity"/>
    <property type="evidence" value="ECO:0007669"/>
    <property type="project" value="InterPro"/>
</dbReference>
<feature type="domain" description="Ig-like" evidence="11">
    <location>
        <begin position="35"/>
        <end position="141"/>
    </location>
</feature>
<evidence type="ECO:0000256" key="2">
    <source>
        <dbReference type="ARBA" id="ARBA00008215"/>
    </source>
</evidence>
<dbReference type="PANTHER" id="PTHR21462:SF2">
    <property type="entry name" value="CELL SURFACE GLYCOPROTEIN CD200 RECEPTOR 2"/>
    <property type="match status" value="1"/>
</dbReference>
<feature type="chain" id="PRO_5017977021" description="Ig-like domain-containing protein" evidence="10">
    <location>
        <begin position="23"/>
        <end position="296"/>
    </location>
</feature>
<organism evidence="12 13">
    <name type="scientific">Astatotilapia calliptera</name>
    <name type="common">Eastern happy</name>
    <name type="synonym">Chromis callipterus</name>
    <dbReference type="NCBI Taxonomy" id="8154"/>
    <lineage>
        <taxon>Eukaryota</taxon>
        <taxon>Metazoa</taxon>
        <taxon>Chordata</taxon>
        <taxon>Craniata</taxon>
        <taxon>Vertebrata</taxon>
        <taxon>Euteleostomi</taxon>
        <taxon>Actinopterygii</taxon>
        <taxon>Neopterygii</taxon>
        <taxon>Teleostei</taxon>
        <taxon>Neoteleostei</taxon>
        <taxon>Acanthomorphata</taxon>
        <taxon>Ovalentaria</taxon>
        <taxon>Cichlomorphae</taxon>
        <taxon>Cichliformes</taxon>
        <taxon>Cichlidae</taxon>
        <taxon>African cichlids</taxon>
        <taxon>Pseudocrenilabrinae</taxon>
        <taxon>Haplochromini</taxon>
        <taxon>Astatotilapia</taxon>
    </lineage>
</organism>
<keyword evidence="6" id="KW-1015">Disulfide bond</keyword>
<keyword evidence="5 9" id="KW-0472">Membrane</keyword>
<dbReference type="Pfam" id="PF07686">
    <property type="entry name" value="V-set"/>
    <property type="match status" value="1"/>
</dbReference>
<dbReference type="InterPro" id="IPR036179">
    <property type="entry name" value="Ig-like_dom_sf"/>
</dbReference>
<protein>
    <recommendedName>
        <fullName evidence="11">Ig-like domain-containing protein</fullName>
    </recommendedName>
</protein>
<reference evidence="12" key="4">
    <citation type="submission" date="2025-09" db="UniProtKB">
        <authorList>
            <consortium name="Ensembl"/>
        </authorList>
    </citation>
    <scope>IDENTIFICATION</scope>
</reference>
<reference evidence="12" key="3">
    <citation type="submission" date="2025-08" db="UniProtKB">
        <authorList>
            <consortium name="Ensembl"/>
        </authorList>
    </citation>
    <scope>IDENTIFICATION</scope>
</reference>
<keyword evidence="8" id="KW-0325">Glycoprotein</keyword>
<dbReference type="SMART" id="SM00409">
    <property type="entry name" value="IG"/>
    <property type="match status" value="1"/>
</dbReference>
<dbReference type="InterPro" id="IPR040012">
    <property type="entry name" value="CD200R"/>
</dbReference>
<dbReference type="InterPro" id="IPR007110">
    <property type="entry name" value="Ig-like_dom"/>
</dbReference>
<dbReference type="PANTHER" id="PTHR21462">
    <property type="entry name" value="CELL SURFACE GLYCOPROTEIN OX2 RECEPTOR PRECURSOR"/>
    <property type="match status" value="1"/>
</dbReference>
<reference evidence="12 13" key="1">
    <citation type="submission" date="2018-05" db="EMBL/GenBank/DDBJ databases">
        <authorList>
            <person name="Datahose"/>
        </authorList>
    </citation>
    <scope>NUCLEOTIDE SEQUENCE</scope>
</reference>
<keyword evidence="4 9" id="KW-1133">Transmembrane helix</keyword>
<comment type="similarity">
    <text evidence="2">Belongs to the CD200R family.</text>
</comment>